<gene>
    <name evidence="2" type="ORF">DY000_02060324</name>
</gene>
<feature type="compositionally biased region" description="Polar residues" evidence="1">
    <location>
        <begin position="36"/>
        <end position="72"/>
    </location>
</feature>
<proteinExistence type="predicted"/>
<evidence type="ECO:0000256" key="1">
    <source>
        <dbReference type="SAM" id="MobiDB-lite"/>
    </source>
</evidence>
<evidence type="ECO:0000313" key="3">
    <source>
        <dbReference type="Proteomes" id="UP000266723"/>
    </source>
</evidence>
<reference evidence="2 3" key="1">
    <citation type="journal article" date="2020" name="BMC Genomics">
        <title>Intraspecific diversification of the crop wild relative Brassica cretica Lam. using demographic model selection.</title>
        <authorList>
            <person name="Kioukis A."/>
            <person name="Michalopoulou V.A."/>
            <person name="Briers L."/>
            <person name="Pirintsos S."/>
            <person name="Studholme D.J."/>
            <person name="Pavlidis P."/>
            <person name="Sarris P.F."/>
        </authorList>
    </citation>
    <scope>NUCLEOTIDE SEQUENCE [LARGE SCALE GENOMIC DNA]</scope>
    <source>
        <strain evidence="3">cv. PFS-1207/04</strain>
    </source>
</reference>
<protein>
    <recommendedName>
        <fullName evidence="4">Peptidase A2 domain-containing protein</fullName>
    </recommendedName>
</protein>
<feature type="region of interest" description="Disordered" evidence="1">
    <location>
        <begin position="243"/>
        <end position="281"/>
    </location>
</feature>
<feature type="region of interest" description="Disordered" evidence="1">
    <location>
        <begin position="1"/>
        <end position="79"/>
    </location>
</feature>
<sequence length="998" mass="113141">MPSNTRSNKENQLLFSSDPASLERSIRKGIRSSSIDNNTSPSLDFRQPPSTQTPVSSTDTRSPPSTEDTLPSTDIFHPTSIDTSVRTSIDTKPRDMVATLILVGDEKGCLRDQEGHLCNVEKLQEGDFEVESSMSFGESHWCRSTLDFEHRSTDVNQNRSTTPTELTASCNAMRIMTHEEFAARHPHPPSSVYVNIDQRTGPSIDRQRETAIDRQPPVLIDRRTPLTYRVQMPKLDVARLNALRPQPKPSGNPSETTSTHSDDAAAPMEVDKASMGRTLRKRKRKIPCTVKGIEFPHTLCDTGASISILPRVMADHLGLKVEPSKESFTFVDCSQRSSGGILRDLEVQIVGAVCNMQTNQLCLTLIDPHVYYNPIQVRKPHTSSRRIYDPGLIAACHCGAEYETEYSASIETHTATSIDSAHQNRLIVQRKNRLTVVHGIGRTTTTIPPWRHTPKHHAYRGADDHHHESYAVETAVHEPGADELLECFTYEELLNMQRRDEADQHQAETCWERTRFSHPYSRVNRPSIDDKPTSSIDIRPRPPSTVSVKPQYDNQYLTQDEFGIFRDPDGYARAIDGHALQISQEDIADIHQMANGVDTLFMQQRNSQTHQQRVTSEIYNTTGGVDDHFKQKSQQHTRPSIDGRPEFGKRACDHDGTRRFHWEEKDEYGVYRDDHGHTRDVDGHIISVSKEDIRSLLERASRDEHSYLCLPEHARSFTHTKLIPEIYTKDEINEIFYGVCGAQEKNEGDFQMMLDGVYYPLNDIISCLTTCMEEVRQDIAKIHTQRAAEATPAASTNRHRADIDQLVEGIYKTLETTEERLDKRCDDIYFPMDLTISSLMSKIEAIQRKIVEIQGYIACRPEASASIDRHNNKSTDSRRRTSVDEATNRGRLVPKVKSDMSDTHNHGEEISDDAYVTLIRNQFQLESFDDILQKIENATASMKDIWRRGEEPEPKLASNLIELNSACLGAWYTWDRILQTSLEGKGLEQDLVATTIKA</sequence>
<evidence type="ECO:0008006" key="4">
    <source>
        <dbReference type="Google" id="ProtNLM"/>
    </source>
</evidence>
<feature type="compositionally biased region" description="Basic and acidic residues" evidence="1">
    <location>
        <begin position="639"/>
        <end position="649"/>
    </location>
</feature>
<feature type="region of interest" description="Disordered" evidence="1">
    <location>
        <begin position="521"/>
        <end position="549"/>
    </location>
</feature>
<name>A0ABQ7AT16_BRACR</name>
<dbReference type="Proteomes" id="UP000266723">
    <property type="component" value="Unassembled WGS sequence"/>
</dbReference>
<accession>A0ABQ7AT16</accession>
<feature type="region of interest" description="Disordered" evidence="1">
    <location>
        <begin position="622"/>
        <end position="649"/>
    </location>
</feature>
<organism evidence="2 3">
    <name type="scientific">Brassica cretica</name>
    <name type="common">Mustard</name>
    <dbReference type="NCBI Taxonomy" id="69181"/>
    <lineage>
        <taxon>Eukaryota</taxon>
        <taxon>Viridiplantae</taxon>
        <taxon>Streptophyta</taxon>
        <taxon>Embryophyta</taxon>
        <taxon>Tracheophyta</taxon>
        <taxon>Spermatophyta</taxon>
        <taxon>Magnoliopsida</taxon>
        <taxon>eudicotyledons</taxon>
        <taxon>Gunneridae</taxon>
        <taxon>Pentapetalae</taxon>
        <taxon>rosids</taxon>
        <taxon>malvids</taxon>
        <taxon>Brassicales</taxon>
        <taxon>Brassicaceae</taxon>
        <taxon>Brassiceae</taxon>
        <taxon>Brassica</taxon>
    </lineage>
</organism>
<evidence type="ECO:0000313" key="2">
    <source>
        <dbReference type="EMBL" id="KAF3517500.1"/>
    </source>
</evidence>
<feature type="region of interest" description="Disordered" evidence="1">
    <location>
        <begin position="867"/>
        <end position="888"/>
    </location>
</feature>
<dbReference type="Gene3D" id="2.40.70.10">
    <property type="entry name" value="Acid Proteases"/>
    <property type="match status" value="1"/>
</dbReference>
<feature type="compositionally biased region" description="Polar residues" evidence="1">
    <location>
        <begin position="1"/>
        <end position="19"/>
    </location>
</feature>
<dbReference type="EMBL" id="QGKV02001556">
    <property type="protein sequence ID" value="KAF3517500.1"/>
    <property type="molecule type" value="Genomic_DNA"/>
</dbReference>
<keyword evidence="3" id="KW-1185">Reference proteome</keyword>
<dbReference type="InterPro" id="IPR021109">
    <property type="entry name" value="Peptidase_aspartic_dom_sf"/>
</dbReference>
<comment type="caution">
    <text evidence="2">The sequence shown here is derived from an EMBL/GenBank/DDBJ whole genome shotgun (WGS) entry which is preliminary data.</text>
</comment>
<feature type="compositionally biased region" description="Polar residues" evidence="1">
    <location>
        <begin position="249"/>
        <end position="259"/>
    </location>
</feature>